<dbReference type="Proteomes" id="UP000007305">
    <property type="component" value="Chromosome 5"/>
</dbReference>
<name>A0A804PD12_MAIZE</name>
<protein>
    <submittedName>
        <fullName evidence="1">Uncharacterized protein</fullName>
    </submittedName>
</protein>
<evidence type="ECO:0000313" key="2">
    <source>
        <dbReference type="Proteomes" id="UP000007305"/>
    </source>
</evidence>
<reference evidence="1" key="3">
    <citation type="submission" date="2021-05" db="UniProtKB">
        <authorList>
            <consortium name="EnsemblPlants"/>
        </authorList>
    </citation>
    <scope>IDENTIFICATION</scope>
    <source>
        <strain evidence="1">cv. B73</strain>
    </source>
</reference>
<dbReference type="InParanoid" id="A0A804PD12"/>
<dbReference type="Gene3D" id="2.40.50.140">
    <property type="entry name" value="Nucleic acid-binding proteins"/>
    <property type="match status" value="1"/>
</dbReference>
<proteinExistence type="predicted"/>
<accession>A0A804PD12</accession>
<dbReference type="Gramene" id="Zm00001eb226520_T001">
    <property type="protein sequence ID" value="Zm00001eb226520_P001"/>
    <property type="gene ID" value="Zm00001eb226520"/>
</dbReference>
<sequence>MAEHIFKNKFEVSKLDPDGDEVNRIEAHSVNEISWLLVLLGAQHDGIPFMLLGRKTLVDDYEYIMLGKLFKVSKDSTKDDYLCTDIQRRRSAMFVEWSLNMDMKIGKLLEIALDVVLPVQQACSWIRGCFFLIIKVKHVGLLHWEGCLGMELWVLICA</sequence>
<evidence type="ECO:0000313" key="1">
    <source>
        <dbReference type="EnsemblPlants" id="Zm00001eb226520_P001"/>
    </source>
</evidence>
<keyword evidence="2" id="KW-1185">Reference proteome</keyword>
<dbReference type="SUPFAM" id="SSF50249">
    <property type="entry name" value="Nucleic acid-binding proteins"/>
    <property type="match status" value="1"/>
</dbReference>
<reference evidence="1" key="2">
    <citation type="submission" date="2019-07" db="EMBL/GenBank/DDBJ databases">
        <authorList>
            <person name="Seetharam A."/>
            <person name="Woodhouse M."/>
            <person name="Cannon E."/>
        </authorList>
    </citation>
    <scope>NUCLEOTIDE SEQUENCE [LARGE SCALE GENOMIC DNA]</scope>
    <source>
        <strain evidence="1">cv. B73</strain>
    </source>
</reference>
<dbReference type="EnsemblPlants" id="Zm00001eb226520_T001">
    <property type="protein sequence ID" value="Zm00001eb226520_P001"/>
    <property type="gene ID" value="Zm00001eb226520"/>
</dbReference>
<dbReference type="AlphaFoldDB" id="A0A804PD12"/>
<reference evidence="2" key="1">
    <citation type="journal article" date="2009" name="Science">
        <title>The B73 maize genome: complexity, diversity, and dynamics.</title>
        <authorList>
            <person name="Schnable P.S."/>
            <person name="Ware D."/>
            <person name="Fulton R.S."/>
            <person name="Stein J.C."/>
            <person name="Wei F."/>
            <person name="Pasternak S."/>
            <person name="Liang C."/>
            <person name="Zhang J."/>
            <person name="Fulton L."/>
            <person name="Graves T.A."/>
            <person name="Minx P."/>
            <person name="Reily A.D."/>
            <person name="Courtney L."/>
            <person name="Kruchowski S.S."/>
            <person name="Tomlinson C."/>
            <person name="Strong C."/>
            <person name="Delehaunty K."/>
            <person name="Fronick C."/>
            <person name="Courtney B."/>
            <person name="Rock S.M."/>
            <person name="Belter E."/>
            <person name="Du F."/>
            <person name="Kim K."/>
            <person name="Abbott R.M."/>
            <person name="Cotton M."/>
            <person name="Levy A."/>
            <person name="Marchetto P."/>
            <person name="Ochoa K."/>
            <person name="Jackson S.M."/>
            <person name="Gillam B."/>
            <person name="Chen W."/>
            <person name="Yan L."/>
            <person name="Higginbotham J."/>
            <person name="Cardenas M."/>
            <person name="Waligorski J."/>
            <person name="Applebaum E."/>
            <person name="Phelps L."/>
            <person name="Falcone J."/>
            <person name="Kanchi K."/>
            <person name="Thane T."/>
            <person name="Scimone A."/>
            <person name="Thane N."/>
            <person name="Henke J."/>
            <person name="Wang T."/>
            <person name="Ruppert J."/>
            <person name="Shah N."/>
            <person name="Rotter K."/>
            <person name="Hodges J."/>
            <person name="Ingenthron E."/>
            <person name="Cordes M."/>
            <person name="Kohlberg S."/>
            <person name="Sgro J."/>
            <person name="Delgado B."/>
            <person name="Mead K."/>
            <person name="Chinwalla A."/>
            <person name="Leonard S."/>
            <person name="Crouse K."/>
            <person name="Collura K."/>
            <person name="Kudrna D."/>
            <person name="Currie J."/>
            <person name="He R."/>
            <person name="Angelova A."/>
            <person name="Rajasekar S."/>
            <person name="Mueller T."/>
            <person name="Lomeli R."/>
            <person name="Scara G."/>
            <person name="Ko A."/>
            <person name="Delaney K."/>
            <person name="Wissotski M."/>
            <person name="Lopez G."/>
            <person name="Campos D."/>
            <person name="Braidotti M."/>
            <person name="Ashley E."/>
            <person name="Golser W."/>
            <person name="Kim H."/>
            <person name="Lee S."/>
            <person name="Lin J."/>
            <person name="Dujmic Z."/>
            <person name="Kim W."/>
            <person name="Talag J."/>
            <person name="Zuccolo A."/>
            <person name="Fan C."/>
            <person name="Sebastian A."/>
            <person name="Kramer M."/>
            <person name="Spiegel L."/>
            <person name="Nascimento L."/>
            <person name="Zutavern T."/>
            <person name="Miller B."/>
            <person name="Ambroise C."/>
            <person name="Muller S."/>
            <person name="Spooner W."/>
            <person name="Narechania A."/>
            <person name="Ren L."/>
            <person name="Wei S."/>
            <person name="Kumari S."/>
            <person name="Faga B."/>
            <person name="Levy M.J."/>
            <person name="McMahan L."/>
            <person name="Van Buren P."/>
            <person name="Vaughn M.W."/>
            <person name="Ying K."/>
            <person name="Yeh C.-T."/>
            <person name="Emrich S.J."/>
            <person name="Jia Y."/>
            <person name="Kalyanaraman A."/>
            <person name="Hsia A.-P."/>
            <person name="Barbazuk W.B."/>
            <person name="Baucom R.S."/>
            <person name="Brutnell T.P."/>
            <person name="Carpita N.C."/>
            <person name="Chaparro C."/>
            <person name="Chia J.-M."/>
            <person name="Deragon J.-M."/>
            <person name="Estill J.C."/>
            <person name="Fu Y."/>
            <person name="Jeddeloh J.A."/>
            <person name="Han Y."/>
            <person name="Lee H."/>
            <person name="Li P."/>
            <person name="Lisch D.R."/>
            <person name="Liu S."/>
            <person name="Liu Z."/>
            <person name="Nagel D.H."/>
            <person name="McCann M.C."/>
            <person name="SanMiguel P."/>
            <person name="Myers A.M."/>
            <person name="Nettleton D."/>
            <person name="Nguyen J."/>
            <person name="Penning B.W."/>
            <person name="Ponnala L."/>
            <person name="Schneider K.L."/>
            <person name="Schwartz D.C."/>
            <person name="Sharma A."/>
            <person name="Soderlund C."/>
            <person name="Springer N.M."/>
            <person name="Sun Q."/>
            <person name="Wang H."/>
            <person name="Waterman M."/>
            <person name="Westerman R."/>
            <person name="Wolfgruber T.K."/>
            <person name="Yang L."/>
            <person name="Yu Y."/>
            <person name="Zhang L."/>
            <person name="Zhou S."/>
            <person name="Zhu Q."/>
            <person name="Bennetzen J.L."/>
            <person name="Dawe R.K."/>
            <person name="Jiang J."/>
            <person name="Jiang N."/>
            <person name="Presting G.G."/>
            <person name="Wessler S.R."/>
            <person name="Aluru S."/>
            <person name="Martienssen R.A."/>
            <person name="Clifton S.W."/>
            <person name="McCombie W.R."/>
            <person name="Wing R.A."/>
            <person name="Wilson R.K."/>
        </authorList>
    </citation>
    <scope>NUCLEOTIDE SEQUENCE [LARGE SCALE GENOMIC DNA]</scope>
    <source>
        <strain evidence="2">cv. B73</strain>
    </source>
</reference>
<organism evidence="1 2">
    <name type="scientific">Zea mays</name>
    <name type="common">Maize</name>
    <dbReference type="NCBI Taxonomy" id="4577"/>
    <lineage>
        <taxon>Eukaryota</taxon>
        <taxon>Viridiplantae</taxon>
        <taxon>Streptophyta</taxon>
        <taxon>Embryophyta</taxon>
        <taxon>Tracheophyta</taxon>
        <taxon>Spermatophyta</taxon>
        <taxon>Magnoliopsida</taxon>
        <taxon>Liliopsida</taxon>
        <taxon>Poales</taxon>
        <taxon>Poaceae</taxon>
        <taxon>PACMAD clade</taxon>
        <taxon>Panicoideae</taxon>
        <taxon>Andropogonodae</taxon>
        <taxon>Andropogoneae</taxon>
        <taxon>Tripsacinae</taxon>
        <taxon>Zea</taxon>
    </lineage>
</organism>
<dbReference type="InterPro" id="IPR012340">
    <property type="entry name" value="NA-bd_OB-fold"/>
</dbReference>